<keyword evidence="1" id="KW-0472">Membrane</keyword>
<evidence type="ECO:0000259" key="2">
    <source>
        <dbReference type="Pfam" id="PF09335"/>
    </source>
</evidence>
<keyword evidence="1" id="KW-1133">Transmembrane helix</keyword>
<feature type="transmembrane region" description="Helical" evidence="1">
    <location>
        <begin position="94"/>
        <end position="115"/>
    </location>
</feature>
<dbReference type="InParanoid" id="A0A2R6R175"/>
<name>A0A2R6R175_ACTCC</name>
<proteinExistence type="predicted"/>
<dbReference type="PANTHER" id="PTHR46431">
    <property type="entry name" value="EXPRESSED PROTEIN"/>
    <property type="match status" value="1"/>
</dbReference>
<keyword evidence="4" id="KW-1185">Reference proteome</keyword>
<dbReference type="AlphaFoldDB" id="A0A2R6R175"/>
<feature type="transmembrane region" description="Helical" evidence="1">
    <location>
        <begin position="50"/>
        <end position="73"/>
    </location>
</feature>
<dbReference type="InterPro" id="IPR032816">
    <property type="entry name" value="VTT_dom"/>
</dbReference>
<dbReference type="OMA" id="WCVVIVI"/>
<keyword evidence="1" id="KW-0812">Transmembrane</keyword>
<reference evidence="3 4" key="1">
    <citation type="submission" date="2017-07" db="EMBL/GenBank/DDBJ databases">
        <title>An improved, manually edited Actinidia chinensis var. chinensis (kiwifruit) genome highlights the challenges associated with draft genomes and gene prediction in plants.</title>
        <authorList>
            <person name="Pilkington S."/>
            <person name="Crowhurst R."/>
            <person name="Hilario E."/>
            <person name="Nardozza S."/>
            <person name="Fraser L."/>
            <person name="Peng Y."/>
            <person name="Gunaseelan K."/>
            <person name="Simpson R."/>
            <person name="Tahir J."/>
            <person name="Deroles S."/>
            <person name="Templeton K."/>
            <person name="Luo Z."/>
            <person name="Davy M."/>
            <person name="Cheng C."/>
            <person name="Mcneilage M."/>
            <person name="Scaglione D."/>
            <person name="Liu Y."/>
            <person name="Zhang Q."/>
            <person name="Datson P."/>
            <person name="De Silva N."/>
            <person name="Gardiner S."/>
            <person name="Bassett H."/>
            <person name="Chagne D."/>
            <person name="Mccallum J."/>
            <person name="Dzierzon H."/>
            <person name="Deng C."/>
            <person name="Wang Y.-Y."/>
            <person name="Barron N."/>
            <person name="Manako K."/>
            <person name="Bowen J."/>
            <person name="Foster T."/>
            <person name="Erridge Z."/>
            <person name="Tiffin H."/>
            <person name="Waite C."/>
            <person name="Davies K."/>
            <person name="Grierson E."/>
            <person name="Laing W."/>
            <person name="Kirk R."/>
            <person name="Chen X."/>
            <person name="Wood M."/>
            <person name="Montefiori M."/>
            <person name="Brummell D."/>
            <person name="Schwinn K."/>
            <person name="Catanach A."/>
            <person name="Fullerton C."/>
            <person name="Li D."/>
            <person name="Meiyalaghan S."/>
            <person name="Nieuwenhuizen N."/>
            <person name="Read N."/>
            <person name="Prakash R."/>
            <person name="Hunter D."/>
            <person name="Zhang H."/>
            <person name="Mckenzie M."/>
            <person name="Knabel M."/>
            <person name="Harris A."/>
            <person name="Allan A."/>
            <person name="Chen A."/>
            <person name="Janssen B."/>
            <person name="Plunkett B."/>
            <person name="Dwamena C."/>
            <person name="Voogd C."/>
            <person name="Leif D."/>
            <person name="Lafferty D."/>
            <person name="Souleyre E."/>
            <person name="Varkonyi-Gasic E."/>
            <person name="Gambi F."/>
            <person name="Hanley J."/>
            <person name="Yao J.-L."/>
            <person name="Cheung J."/>
            <person name="David K."/>
            <person name="Warren B."/>
            <person name="Marsh K."/>
            <person name="Snowden K."/>
            <person name="Lin-Wang K."/>
            <person name="Brian L."/>
            <person name="Martinez-Sanchez M."/>
            <person name="Wang M."/>
            <person name="Ileperuma N."/>
            <person name="Macnee N."/>
            <person name="Campin R."/>
            <person name="Mcatee P."/>
            <person name="Drummond R."/>
            <person name="Espley R."/>
            <person name="Ireland H."/>
            <person name="Wu R."/>
            <person name="Atkinson R."/>
            <person name="Karunairetnam S."/>
            <person name="Bulley S."/>
            <person name="Chunkath S."/>
            <person name="Hanley Z."/>
            <person name="Storey R."/>
            <person name="Thrimawithana A."/>
            <person name="Thomson S."/>
            <person name="David C."/>
            <person name="Testolin R."/>
        </authorList>
    </citation>
    <scope>NUCLEOTIDE SEQUENCE [LARGE SCALE GENOMIC DNA]</scope>
    <source>
        <strain evidence="4">cv. Red5</strain>
        <tissue evidence="3">Young leaf</tissue>
    </source>
</reference>
<feature type="transmembrane region" description="Helical" evidence="1">
    <location>
        <begin position="255"/>
        <end position="275"/>
    </location>
</feature>
<accession>A0A2R6R175</accession>
<gene>
    <name evidence="3" type="ORF">CEY00_Acc10934</name>
</gene>
<dbReference type="STRING" id="1590841.A0A2R6R175"/>
<sequence>MLDSAEKLGKDSLNGRGHVREDSEYVRLVISDEPRLSDAVQPQTETNKSFIWWIKALLWCFITILLLLIFMKWGVPFIFEKVLLPIMQWEATAFGRPVLALVLVASLAFFPVVLIPSGPSMWLAGMIFGYGLGFVIIMVGTTIGMILPYLIGLLFRDRIHQWLKRWPQKAAMIRLAGEGSWFHQFKVVAIFRVSPFPYTIFNYAIVVTSMKFWPYLCGSVAGMVPEAFIYIYSGRLIRTFADVQYGNHHMTTVEIVYNVISFIVAIITTVAFTIYAKRTLNELKTVETNGDGSSPDHGNFEMEKLPLERPKHLDFWSYVS</sequence>
<dbReference type="Gramene" id="PSS18992">
    <property type="protein sequence ID" value="PSS18992"/>
    <property type="gene ID" value="CEY00_Acc10934"/>
</dbReference>
<dbReference type="FunCoup" id="A0A2R6R175">
    <property type="interactions" value="406"/>
</dbReference>
<feature type="transmembrane region" description="Helical" evidence="1">
    <location>
        <begin position="212"/>
        <end position="232"/>
    </location>
</feature>
<evidence type="ECO:0000256" key="1">
    <source>
        <dbReference type="SAM" id="Phobius"/>
    </source>
</evidence>
<comment type="caution">
    <text evidence="3">The sequence shown here is derived from an EMBL/GenBank/DDBJ whole genome shotgun (WGS) entry which is preliminary data.</text>
</comment>
<dbReference type="PANTHER" id="PTHR46431:SF5">
    <property type="entry name" value="EXPRESSED PROTEIN"/>
    <property type="match status" value="1"/>
</dbReference>
<dbReference type="Pfam" id="PF09335">
    <property type="entry name" value="VTT_dom"/>
    <property type="match status" value="1"/>
</dbReference>
<organism evidence="3 4">
    <name type="scientific">Actinidia chinensis var. chinensis</name>
    <name type="common">Chinese soft-hair kiwi</name>
    <dbReference type="NCBI Taxonomy" id="1590841"/>
    <lineage>
        <taxon>Eukaryota</taxon>
        <taxon>Viridiplantae</taxon>
        <taxon>Streptophyta</taxon>
        <taxon>Embryophyta</taxon>
        <taxon>Tracheophyta</taxon>
        <taxon>Spermatophyta</taxon>
        <taxon>Magnoliopsida</taxon>
        <taxon>eudicotyledons</taxon>
        <taxon>Gunneridae</taxon>
        <taxon>Pentapetalae</taxon>
        <taxon>asterids</taxon>
        <taxon>Ericales</taxon>
        <taxon>Actinidiaceae</taxon>
        <taxon>Actinidia</taxon>
    </lineage>
</organism>
<dbReference type="Proteomes" id="UP000241394">
    <property type="component" value="Chromosome LG10"/>
</dbReference>
<feature type="transmembrane region" description="Helical" evidence="1">
    <location>
        <begin position="127"/>
        <end position="155"/>
    </location>
</feature>
<dbReference type="OrthoDB" id="202840at2759"/>
<reference evidence="4" key="2">
    <citation type="journal article" date="2018" name="BMC Genomics">
        <title>A manually annotated Actinidia chinensis var. chinensis (kiwifruit) genome highlights the challenges associated with draft genomes and gene prediction in plants.</title>
        <authorList>
            <person name="Pilkington S.M."/>
            <person name="Crowhurst R."/>
            <person name="Hilario E."/>
            <person name="Nardozza S."/>
            <person name="Fraser L."/>
            <person name="Peng Y."/>
            <person name="Gunaseelan K."/>
            <person name="Simpson R."/>
            <person name="Tahir J."/>
            <person name="Deroles S.C."/>
            <person name="Templeton K."/>
            <person name="Luo Z."/>
            <person name="Davy M."/>
            <person name="Cheng C."/>
            <person name="McNeilage M."/>
            <person name="Scaglione D."/>
            <person name="Liu Y."/>
            <person name="Zhang Q."/>
            <person name="Datson P."/>
            <person name="De Silva N."/>
            <person name="Gardiner S.E."/>
            <person name="Bassett H."/>
            <person name="Chagne D."/>
            <person name="McCallum J."/>
            <person name="Dzierzon H."/>
            <person name="Deng C."/>
            <person name="Wang Y.Y."/>
            <person name="Barron L."/>
            <person name="Manako K."/>
            <person name="Bowen J."/>
            <person name="Foster T.M."/>
            <person name="Erridge Z.A."/>
            <person name="Tiffin H."/>
            <person name="Waite C.N."/>
            <person name="Davies K.M."/>
            <person name="Grierson E.P."/>
            <person name="Laing W.A."/>
            <person name="Kirk R."/>
            <person name="Chen X."/>
            <person name="Wood M."/>
            <person name="Montefiori M."/>
            <person name="Brummell D.A."/>
            <person name="Schwinn K.E."/>
            <person name="Catanach A."/>
            <person name="Fullerton C."/>
            <person name="Li D."/>
            <person name="Meiyalaghan S."/>
            <person name="Nieuwenhuizen N."/>
            <person name="Read N."/>
            <person name="Prakash R."/>
            <person name="Hunter D."/>
            <person name="Zhang H."/>
            <person name="McKenzie M."/>
            <person name="Knabel M."/>
            <person name="Harris A."/>
            <person name="Allan A.C."/>
            <person name="Gleave A."/>
            <person name="Chen A."/>
            <person name="Janssen B.J."/>
            <person name="Plunkett B."/>
            <person name="Ampomah-Dwamena C."/>
            <person name="Voogd C."/>
            <person name="Leif D."/>
            <person name="Lafferty D."/>
            <person name="Souleyre E.J.F."/>
            <person name="Varkonyi-Gasic E."/>
            <person name="Gambi F."/>
            <person name="Hanley J."/>
            <person name="Yao J.L."/>
            <person name="Cheung J."/>
            <person name="David K.M."/>
            <person name="Warren B."/>
            <person name="Marsh K."/>
            <person name="Snowden K.C."/>
            <person name="Lin-Wang K."/>
            <person name="Brian L."/>
            <person name="Martinez-Sanchez M."/>
            <person name="Wang M."/>
            <person name="Ileperuma N."/>
            <person name="Macnee N."/>
            <person name="Campin R."/>
            <person name="McAtee P."/>
            <person name="Drummond R.S.M."/>
            <person name="Espley R.V."/>
            <person name="Ireland H.S."/>
            <person name="Wu R."/>
            <person name="Atkinson R.G."/>
            <person name="Karunairetnam S."/>
            <person name="Bulley S."/>
            <person name="Chunkath S."/>
            <person name="Hanley Z."/>
            <person name="Storey R."/>
            <person name="Thrimawithana A.H."/>
            <person name="Thomson S."/>
            <person name="David C."/>
            <person name="Testolin R."/>
            <person name="Huang H."/>
            <person name="Hellens R.P."/>
            <person name="Schaffer R.J."/>
        </authorList>
    </citation>
    <scope>NUCLEOTIDE SEQUENCE [LARGE SCALE GENOMIC DNA]</scope>
    <source>
        <strain evidence="4">cv. Red5</strain>
    </source>
</reference>
<feature type="domain" description="VTT" evidence="2">
    <location>
        <begin position="115"/>
        <end position="235"/>
    </location>
</feature>
<evidence type="ECO:0000313" key="4">
    <source>
        <dbReference type="Proteomes" id="UP000241394"/>
    </source>
</evidence>
<dbReference type="EMBL" id="NKQK01000010">
    <property type="protein sequence ID" value="PSS18992.1"/>
    <property type="molecule type" value="Genomic_DNA"/>
</dbReference>
<protein>
    <submittedName>
        <fullName evidence="3">TVP38/TMEM64 family membrane protein like</fullName>
    </submittedName>
</protein>
<evidence type="ECO:0000313" key="3">
    <source>
        <dbReference type="EMBL" id="PSS18992.1"/>
    </source>
</evidence>